<sequence>MYVNKLKLDKISRLPQKIAFETDWGSLKLTAVNNDEISPIIPLVQRSFSNAKASLISSAVTPFESFEMAKLEVTTLKSFCGSTSAKLSTAPKAAASATLPSVTLQSSCG</sequence>
<dbReference type="AlphaFoldDB" id="A0A914RCI5"/>
<reference evidence="3" key="1">
    <citation type="submission" date="2022-11" db="UniProtKB">
        <authorList>
            <consortium name="WormBaseParasite"/>
        </authorList>
    </citation>
    <scope>IDENTIFICATION</scope>
</reference>
<evidence type="ECO:0000256" key="1">
    <source>
        <dbReference type="SAM" id="MobiDB-lite"/>
    </source>
</evidence>
<protein>
    <submittedName>
        <fullName evidence="3">Uncharacterized protein</fullName>
    </submittedName>
</protein>
<accession>A0A914RCI5</accession>
<organism evidence="2 3">
    <name type="scientific">Parascaris equorum</name>
    <name type="common">Equine roundworm</name>
    <dbReference type="NCBI Taxonomy" id="6256"/>
    <lineage>
        <taxon>Eukaryota</taxon>
        <taxon>Metazoa</taxon>
        <taxon>Ecdysozoa</taxon>
        <taxon>Nematoda</taxon>
        <taxon>Chromadorea</taxon>
        <taxon>Rhabditida</taxon>
        <taxon>Spirurina</taxon>
        <taxon>Ascaridomorpha</taxon>
        <taxon>Ascaridoidea</taxon>
        <taxon>Ascarididae</taxon>
        <taxon>Parascaris</taxon>
    </lineage>
</organism>
<proteinExistence type="predicted"/>
<dbReference type="Proteomes" id="UP000887564">
    <property type="component" value="Unplaced"/>
</dbReference>
<evidence type="ECO:0000313" key="3">
    <source>
        <dbReference type="WBParaSite" id="PEQ_0000439601-mRNA-1"/>
    </source>
</evidence>
<feature type="compositionally biased region" description="Polar residues" evidence="1">
    <location>
        <begin position="98"/>
        <end position="109"/>
    </location>
</feature>
<keyword evidence="2" id="KW-1185">Reference proteome</keyword>
<evidence type="ECO:0000313" key="2">
    <source>
        <dbReference type="Proteomes" id="UP000887564"/>
    </source>
</evidence>
<name>A0A914RCI5_PAREQ</name>
<dbReference type="WBParaSite" id="PEQ_0000439601-mRNA-1">
    <property type="protein sequence ID" value="PEQ_0000439601-mRNA-1"/>
    <property type="gene ID" value="PEQ_0000439601"/>
</dbReference>
<feature type="region of interest" description="Disordered" evidence="1">
    <location>
        <begin position="90"/>
        <end position="109"/>
    </location>
</feature>